<proteinExistence type="predicted"/>
<reference evidence="2" key="2">
    <citation type="submission" date="2025-09" db="UniProtKB">
        <authorList>
            <consortium name="Ensembl"/>
        </authorList>
    </citation>
    <scope>IDENTIFICATION</scope>
</reference>
<name>A0A2K6GVH0_PROCO</name>
<dbReference type="PANTHER" id="PTHR46532:SF15">
    <property type="entry name" value="CYTOPLASMIC DYNEIN 2 HEAVY CHAIN 1"/>
    <property type="match status" value="1"/>
</dbReference>
<dbReference type="GO" id="GO:0005858">
    <property type="term" value="C:axonemal dynein complex"/>
    <property type="evidence" value="ECO:0007669"/>
    <property type="project" value="TreeGrafter"/>
</dbReference>
<evidence type="ECO:0000259" key="1">
    <source>
        <dbReference type="Pfam" id="PF08385"/>
    </source>
</evidence>
<keyword evidence="3" id="KW-1185">Reference proteome</keyword>
<dbReference type="PANTHER" id="PTHR46532">
    <property type="entry name" value="MALE FERTILITY FACTOR KL5"/>
    <property type="match status" value="1"/>
</dbReference>
<dbReference type="InterPro" id="IPR013594">
    <property type="entry name" value="Dynein_heavy_tail"/>
</dbReference>
<evidence type="ECO:0000313" key="2">
    <source>
        <dbReference type="Ensembl" id="ENSPCOP00000030256.1"/>
    </source>
</evidence>
<dbReference type="STRING" id="379532.ENSPCOP00000030256"/>
<sequence length="571" mass="65474">MASGTGDVRKLFIFTTTQNYFGLMSEPWDQPLLYNCLEINNFLDDGNQMLLRVQQSDAGISFSNTVRSIPCTPASPPFTRAGPDQEWSRNFDPKLQNLLSELEAGLGIVLRRSDTNLSKLKFKEDDTRGILTPSDEFQFWIEQAHRGNKQISKERASYFKELFETIARVYPYYLVKENLKAGISICEQWVIVCNHLTGQVWQRYVPHPWKNEKYFPETLDKLGKQLMLERETLLARLIDSVKDFRLDFENRCRGTPGDASGPLAGKNLSEVVNNIVWVRQTADSHFGISQKCENMKLNRLFILFCSIEANSRIMELDPNDGSLKVHYSDRLVILLREVRQLSALGFVIPAKIQQVANIAQKFCKQAIILKQVAHFYNSIDQQMIQSQRPMMLQSALAFEQIIKHSKAGTGGKSQITWDNPKELECYIQKLQNAAERLATENRKLRKWHMTFCEKVVILMNIDLLRQQQRWKDGLQELRTGLASVEAQVENVLFCVSLLCWVLSLIPILPIFFAIMLSPGCSRTSNATSSICLSLTVDSFLICASLPKVLNRAKQKECLFYLHSIFHFAIFY</sequence>
<dbReference type="AlphaFoldDB" id="A0A2K6GVH0"/>
<dbReference type="InterPro" id="IPR026983">
    <property type="entry name" value="DHC"/>
</dbReference>
<protein>
    <recommendedName>
        <fullName evidence="1">Dynein heavy chain tail domain-containing protein</fullName>
    </recommendedName>
</protein>
<feature type="domain" description="Dynein heavy chain tail" evidence="1">
    <location>
        <begin position="310"/>
        <end position="404"/>
    </location>
</feature>
<evidence type="ECO:0000313" key="3">
    <source>
        <dbReference type="Proteomes" id="UP000233160"/>
    </source>
</evidence>
<accession>A0A2K6GVH0</accession>
<dbReference type="Ensembl" id="ENSPCOT00000041204.1">
    <property type="protein sequence ID" value="ENSPCOP00000030256.1"/>
    <property type="gene ID" value="ENSPCOG00000027848.1"/>
</dbReference>
<dbReference type="Proteomes" id="UP000233160">
    <property type="component" value="Unassembled WGS sequence"/>
</dbReference>
<dbReference type="GO" id="GO:0051959">
    <property type="term" value="F:dynein light intermediate chain binding"/>
    <property type="evidence" value="ECO:0007669"/>
    <property type="project" value="InterPro"/>
</dbReference>
<dbReference type="GO" id="GO:0045505">
    <property type="term" value="F:dynein intermediate chain binding"/>
    <property type="evidence" value="ECO:0007669"/>
    <property type="project" value="InterPro"/>
</dbReference>
<dbReference type="GO" id="GO:0007018">
    <property type="term" value="P:microtubule-based movement"/>
    <property type="evidence" value="ECO:0007669"/>
    <property type="project" value="InterPro"/>
</dbReference>
<reference evidence="2" key="1">
    <citation type="submission" date="2025-08" db="UniProtKB">
        <authorList>
            <consortium name="Ensembl"/>
        </authorList>
    </citation>
    <scope>IDENTIFICATION</scope>
</reference>
<dbReference type="GeneTree" id="ENSGT00940000154620"/>
<dbReference type="Pfam" id="PF08385">
    <property type="entry name" value="DHC_N1"/>
    <property type="match status" value="1"/>
</dbReference>
<organism evidence="2 3">
    <name type="scientific">Propithecus coquereli</name>
    <name type="common">Coquerel's sifaka</name>
    <name type="synonym">Propithecus verreauxi coquereli</name>
    <dbReference type="NCBI Taxonomy" id="379532"/>
    <lineage>
        <taxon>Eukaryota</taxon>
        <taxon>Metazoa</taxon>
        <taxon>Chordata</taxon>
        <taxon>Craniata</taxon>
        <taxon>Vertebrata</taxon>
        <taxon>Euteleostomi</taxon>
        <taxon>Mammalia</taxon>
        <taxon>Eutheria</taxon>
        <taxon>Euarchontoglires</taxon>
        <taxon>Primates</taxon>
        <taxon>Strepsirrhini</taxon>
        <taxon>Lemuriformes</taxon>
        <taxon>Indriidae</taxon>
        <taxon>Propithecus</taxon>
    </lineage>
</organism>